<proteinExistence type="predicted"/>
<feature type="domain" description="Integrase catalytic" evidence="2">
    <location>
        <begin position="30"/>
        <end position="120"/>
    </location>
</feature>
<dbReference type="SUPFAM" id="SSF53098">
    <property type="entry name" value="Ribonuclease H-like"/>
    <property type="match status" value="1"/>
</dbReference>
<dbReference type="Gene3D" id="3.30.420.10">
    <property type="entry name" value="Ribonuclease H-like superfamily/Ribonuclease H"/>
    <property type="match status" value="1"/>
</dbReference>
<dbReference type="Proteomes" id="UP000645007">
    <property type="component" value="Unassembled WGS sequence"/>
</dbReference>
<organism evidence="3 4">
    <name type="scientific">Limosilactobacillus urinaemulieris</name>
    <dbReference type="NCBI Taxonomy" id="2742600"/>
    <lineage>
        <taxon>Bacteria</taxon>
        <taxon>Bacillati</taxon>
        <taxon>Bacillota</taxon>
        <taxon>Bacilli</taxon>
        <taxon>Lactobacillales</taxon>
        <taxon>Lactobacillaceae</taxon>
        <taxon>Limosilactobacillus</taxon>
    </lineage>
</organism>
<reference evidence="3 4" key="1">
    <citation type="submission" date="2020-06" db="EMBL/GenBank/DDBJ databases">
        <title>Limosilactobacillus sp. nov.</title>
        <authorList>
            <person name="Ksiezarek M."/>
            <person name="Goncalves Ribeiro T."/>
            <person name="Rocha J."/>
            <person name="Grosso F."/>
            <person name="Peixe L."/>
        </authorList>
    </citation>
    <scope>NUCLEOTIDE SEQUENCE [LARGE SCALE GENOMIC DNA]</scope>
    <source>
        <strain evidence="4">c9Ua_26_M</strain>
    </source>
</reference>
<dbReference type="EMBL" id="JABUXR010000022">
    <property type="protein sequence ID" value="MBD8086254.1"/>
    <property type="molecule type" value="Genomic_DNA"/>
</dbReference>
<dbReference type="InterPro" id="IPR001584">
    <property type="entry name" value="Integrase_cat-core"/>
</dbReference>
<dbReference type="RefSeq" id="WP_191911960.1">
    <property type="nucleotide sequence ID" value="NZ_JABUXR010000022.1"/>
</dbReference>
<dbReference type="InterPro" id="IPR050900">
    <property type="entry name" value="Transposase_IS3/IS150/IS904"/>
</dbReference>
<name>A0ABR8ZLS1_9LACO</name>
<dbReference type="InterPro" id="IPR012337">
    <property type="entry name" value="RNaseH-like_sf"/>
</dbReference>
<protein>
    <submittedName>
        <fullName evidence="3">DDE-type integrase/transposase/recombinase</fullName>
    </submittedName>
</protein>
<dbReference type="PANTHER" id="PTHR46889">
    <property type="entry name" value="TRANSPOSASE INSF FOR INSERTION SEQUENCE IS3B-RELATED"/>
    <property type="match status" value="1"/>
</dbReference>
<dbReference type="PANTHER" id="PTHR46889:SF4">
    <property type="entry name" value="TRANSPOSASE INSO FOR INSERTION SEQUENCE ELEMENT IS911B-RELATED"/>
    <property type="match status" value="1"/>
</dbReference>
<evidence type="ECO:0000313" key="4">
    <source>
        <dbReference type="Proteomes" id="UP000645007"/>
    </source>
</evidence>
<evidence type="ECO:0000256" key="1">
    <source>
        <dbReference type="SAM" id="MobiDB-lite"/>
    </source>
</evidence>
<comment type="caution">
    <text evidence="3">The sequence shown here is derived from an EMBL/GenBank/DDBJ whole genome shotgun (WGS) entry which is preliminary data.</text>
</comment>
<dbReference type="InterPro" id="IPR036397">
    <property type="entry name" value="RNaseH_sf"/>
</dbReference>
<sequence length="148" mass="17259">MNFIAGSNDSSIDPQGKKAKNRLHRRFQTDRPYQKMVTDVSEYRYGNMNQDDRVYLSPIKDLCSGEIVSYNISDHPTTDFVMKPLIELINKRPVLNYRMTVHSDQGIQYQTNSWRQTFKEASYLSKHVLSVDLSRQCVNGNFLSYHES</sequence>
<feature type="compositionally biased region" description="Polar residues" evidence="1">
    <location>
        <begin position="1"/>
        <end position="13"/>
    </location>
</feature>
<evidence type="ECO:0000259" key="2">
    <source>
        <dbReference type="Pfam" id="PF00665"/>
    </source>
</evidence>
<feature type="region of interest" description="Disordered" evidence="1">
    <location>
        <begin position="1"/>
        <end position="22"/>
    </location>
</feature>
<accession>A0ABR8ZLS1</accession>
<dbReference type="Pfam" id="PF00665">
    <property type="entry name" value="rve"/>
    <property type="match status" value="1"/>
</dbReference>
<evidence type="ECO:0000313" key="3">
    <source>
        <dbReference type="EMBL" id="MBD8086254.1"/>
    </source>
</evidence>
<keyword evidence="4" id="KW-1185">Reference proteome</keyword>
<gene>
    <name evidence="3" type="ORF">HUK45_08475</name>
</gene>